<proteinExistence type="predicted"/>
<keyword evidence="10 15" id="KW-0720">Serine protease</keyword>
<dbReference type="CDD" id="cd04056">
    <property type="entry name" value="Peptidases_S53"/>
    <property type="match status" value="1"/>
</dbReference>
<dbReference type="SUPFAM" id="SSF54897">
    <property type="entry name" value="Protease propeptides/inhibitors"/>
    <property type="match status" value="1"/>
</dbReference>
<dbReference type="GO" id="GO:0005576">
    <property type="term" value="C:extracellular region"/>
    <property type="evidence" value="ECO:0007669"/>
    <property type="project" value="UniProtKB-SubCell"/>
</dbReference>
<evidence type="ECO:0000256" key="9">
    <source>
        <dbReference type="ARBA" id="ARBA00022801"/>
    </source>
</evidence>
<dbReference type="PROSITE" id="PS51695">
    <property type="entry name" value="SEDOLISIN"/>
    <property type="match status" value="1"/>
</dbReference>
<feature type="binding site" evidence="15">
    <location>
        <position position="571"/>
    </location>
    <ligand>
        <name>Ca(2+)</name>
        <dbReference type="ChEBI" id="CHEBI:29108"/>
    </ligand>
</feature>
<evidence type="ECO:0000256" key="12">
    <source>
        <dbReference type="ARBA" id="ARBA00023026"/>
    </source>
</evidence>
<keyword evidence="7 15" id="KW-0479">Metal-binding</keyword>
<evidence type="ECO:0000256" key="7">
    <source>
        <dbReference type="ARBA" id="ARBA00022723"/>
    </source>
</evidence>
<evidence type="ECO:0000256" key="14">
    <source>
        <dbReference type="ARBA" id="ARBA00023180"/>
    </source>
</evidence>
<dbReference type="EMBL" id="JARJCM010000065">
    <property type="protein sequence ID" value="KAJ7033466.1"/>
    <property type="molecule type" value="Genomic_DNA"/>
</dbReference>
<feature type="binding site" evidence="15">
    <location>
        <position position="590"/>
    </location>
    <ligand>
        <name>Ca(2+)</name>
        <dbReference type="ChEBI" id="CHEBI:29108"/>
    </ligand>
</feature>
<evidence type="ECO:0000256" key="5">
    <source>
        <dbReference type="ARBA" id="ARBA00022525"/>
    </source>
</evidence>
<evidence type="ECO:0000256" key="3">
    <source>
        <dbReference type="ARBA" id="ARBA00004239"/>
    </source>
</evidence>
<evidence type="ECO:0000256" key="8">
    <source>
        <dbReference type="ARBA" id="ARBA00022729"/>
    </source>
</evidence>
<dbReference type="EC" id="3.4.14.10" evidence="4"/>
<dbReference type="GO" id="GO:0004252">
    <property type="term" value="F:serine-type endopeptidase activity"/>
    <property type="evidence" value="ECO:0007669"/>
    <property type="project" value="UniProtKB-UniRule"/>
</dbReference>
<evidence type="ECO:0000256" key="13">
    <source>
        <dbReference type="ARBA" id="ARBA00023145"/>
    </source>
</evidence>
<feature type="domain" description="Peptidase S53" evidence="17">
    <location>
        <begin position="232"/>
        <end position="610"/>
    </location>
</feature>
<evidence type="ECO:0000256" key="1">
    <source>
        <dbReference type="ARBA" id="ARBA00001910"/>
    </source>
</evidence>
<protein>
    <recommendedName>
        <fullName evidence="4">tripeptidyl-peptidase II</fullName>
        <ecNumber evidence="4">3.4.14.10</ecNumber>
    </recommendedName>
</protein>
<dbReference type="InterPro" id="IPR015366">
    <property type="entry name" value="S53_propep"/>
</dbReference>
<dbReference type="InterPro" id="IPR030400">
    <property type="entry name" value="Sedolisin_dom"/>
</dbReference>
<feature type="signal peptide" evidence="16">
    <location>
        <begin position="1"/>
        <end position="31"/>
    </location>
</feature>
<reference evidence="18" key="1">
    <citation type="submission" date="2023-03" db="EMBL/GenBank/DDBJ databases">
        <title>Massive genome expansion in bonnet fungi (Mycena s.s.) driven by repeated elements and novel gene families across ecological guilds.</title>
        <authorList>
            <consortium name="Lawrence Berkeley National Laboratory"/>
            <person name="Harder C.B."/>
            <person name="Miyauchi S."/>
            <person name="Viragh M."/>
            <person name="Kuo A."/>
            <person name="Thoen E."/>
            <person name="Andreopoulos B."/>
            <person name="Lu D."/>
            <person name="Skrede I."/>
            <person name="Drula E."/>
            <person name="Henrissat B."/>
            <person name="Morin E."/>
            <person name="Kohler A."/>
            <person name="Barry K."/>
            <person name="LaButti K."/>
            <person name="Morin E."/>
            <person name="Salamov A."/>
            <person name="Lipzen A."/>
            <person name="Mereny Z."/>
            <person name="Hegedus B."/>
            <person name="Baldrian P."/>
            <person name="Stursova M."/>
            <person name="Weitz H."/>
            <person name="Taylor A."/>
            <person name="Grigoriev I.V."/>
            <person name="Nagy L.G."/>
            <person name="Martin F."/>
            <person name="Kauserud H."/>
        </authorList>
    </citation>
    <scope>NUCLEOTIDE SEQUENCE</scope>
    <source>
        <strain evidence="18">CBHHK200</strain>
    </source>
</reference>
<evidence type="ECO:0000313" key="19">
    <source>
        <dbReference type="Proteomes" id="UP001218188"/>
    </source>
</evidence>
<feature type="active site" description="Charge relay system" evidence="15">
    <location>
        <position position="309"/>
    </location>
</feature>
<dbReference type="SMART" id="SM00944">
    <property type="entry name" value="Pro-kuma_activ"/>
    <property type="match status" value="1"/>
</dbReference>
<dbReference type="GO" id="GO:0006508">
    <property type="term" value="P:proteolysis"/>
    <property type="evidence" value="ECO:0007669"/>
    <property type="project" value="UniProtKB-KW"/>
</dbReference>
<evidence type="ECO:0000256" key="16">
    <source>
        <dbReference type="SAM" id="SignalP"/>
    </source>
</evidence>
<feature type="binding site" evidence="15">
    <location>
        <position position="572"/>
    </location>
    <ligand>
        <name>Ca(2+)</name>
        <dbReference type="ChEBI" id="CHEBI:29108"/>
    </ligand>
</feature>
<accession>A0AAD6SSX4</accession>
<comment type="catalytic activity">
    <reaction evidence="1">
        <text>Release of an N-terminal tripeptide from a polypeptide.</text>
        <dbReference type="EC" id="3.4.14.10"/>
    </reaction>
</comment>
<sequence>MTGVFAHLETSPIMIPLLWCLLASFVTAAAAHSRSFVKHSLPDIPSGWSELEDAQLSPSRGLNLRFGLAQHRFSHLESLLRNISDPTHASYGQHLSKDQVQTLSKPSDETLELVDGWLATHNATSVKWSASRDSVSAVVPLSAAEDMLSTRFGVFEHAKSGKQVVRTLSYSLPLDLIPHIKFVHPTTAFFDPMRHGLGKFMSGEDTPVAPPSRLEKRPVALNQSDFASCVDIIDPPCVRKLYNIGNYTADAATKGNNRIGVAGYLDIWARPDSFQLYINDYIPESIGSNFTLDIVNITGPFTENSFSDEGNLDTQLAIQVAYPIPITYYTTNSVPPYIPDQNQDGELPGVNEPYLDFIDYLLGLDEPPTVITTSYGDDEQTVPQDYANAVCQGFAKLGARGVSVLFSTGDEGLGVDDLSSCIANTGNNATTFLPDFPASCPYVTSVGESTGIPPKSASTGSGAGFSYYFERPWYQDAAVSSYLAGNKETVMQSSMYNHNGRAYPDIVCAGGGPFFDHFFNRWDLGGGTSAAVPTAASIVALLNESRLRNGKPTMGFLNPFLYGAGFAGMVDITEGFVDGCEQPGFNATTGWDPATGLGFFDFQKLQSLVL</sequence>
<dbReference type="CDD" id="cd11377">
    <property type="entry name" value="Pro-peptidase_S53"/>
    <property type="match status" value="1"/>
</dbReference>
<comment type="cofactor">
    <cofactor evidence="15">
        <name>Ca(2+)</name>
        <dbReference type="ChEBI" id="CHEBI:29108"/>
    </cofactor>
    <text evidence="15">Binds 1 Ca(2+) ion per subunit.</text>
</comment>
<dbReference type="GO" id="GO:0008240">
    <property type="term" value="F:tripeptidyl-peptidase activity"/>
    <property type="evidence" value="ECO:0007669"/>
    <property type="project" value="UniProtKB-EC"/>
</dbReference>
<keyword evidence="6 15" id="KW-0645">Protease</keyword>
<keyword evidence="11 15" id="KW-0106">Calcium</keyword>
<organism evidence="18 19">
    <name type="scientific">Mycena alexandri</name>
    <dbReference type="NCBI Taxonomy" id="1745969"/>
    <lineage>
        <taxon>Eukaryota</taxon>
        <taxon>Fungi</taxon>
        <taxon>Dikarya</taxon>
        <taxon>Basidiomycota</taxon>
        <taxon>Agaricomycotina</taxon>
        <taxon>Agaricomycetes</taxon>
        <taxon>Agaricomycetidae</taxon>
        <taxon>Agaricales</taxon>
        <taxon>Marasmiineae</taxon>
        <taxon>Mycenaceae</taxon>
        <taxon>Mycena</taxon>
    </lineage>
</organism>
<dbReference type="Pfam" id="PF09286">
    <property type="entry name" value="Pro-kuma_activ"/>
    <property type="match status" value="1"/>
</dbReference>
<evidence type="ECO:0000256" key="10">
    <source>
        <dbReference type="ARBA" id="ARBA00022825"/>
    </source>
</evidence>
<evidence type="ECO:0000256" key="11">
    <source>
        <dbReference type="ARBA" id="ARBA00022837"/>
    </source>
</evidence>
<evidence type="ECO:0000256" key="4">
    <source>
        <dbReference type="ARBA" id="ARBA00012462"/>
    </source>
</evidence>
<keyword evidence="12" id="KW-0843">Virulence</keyword>
<dbReference type="InterPro" id="IPR036852">
    <property type="entry name" value="Peptidase_S8/S53_dom_sf"/>
</dbReference>
<comment type="subcellular location">
    <subcellularLocation>
        <location evidence="3">Secreted</location>
        <location evidence="3">Extracellular space</location>
    </subcellularLocation>
</comment>
<keyword evidence="19" id="KW-1185">Reference proteome</keyword>
<dbReference type="SUPFAM" id="SSF52743">
    <property type="entry name" value="Subtilisin-like"/>
    <property type="match status" value="1"/>
</dbReference>
<comment type="function">
    <text evidence="2">Secreted tripeptidyl-peptidase which degrades proteins at acidic pHs and is involved in virulence.</text>
</comment>
<evidence type="ECO:0000256" key="2">
    <source>
        <dbReference type="ARBA" id="ARBA00002451"/>
    </source>
</evidence>
<dbReference type="GO" id="GO:0046872">
    <property type="term" value="F:metal ion binding"/>
    <property type="evidence" value="ECO:0007669"/>
    <property type="project" value="UniProtKB-UniRule"/>
</dbReference>
<dbReference type="PANTHER" id="PTHR14218:SF15">
    <property type="entry name" value="TRIPEPTIDYL-PEPTIDASE 1"/>
    <property type="match status" value="1"/>
</dbReference>
<dbReference type="FunFam" id="3.40.50.200:FF:000015">
    <property type="entry name" value="Tripeptidyl peptidase A"/>
    <property type="match status" value="1"/>
</dbReference>
<feature type="chain" id="PRO_5042065033" description="tripeptidyl-peptidase II" evidence="16">
    <location>
        <begin position="32"/>
        <end position="610"/>
    </location>
</feature>
<feature type="active site" description="Charge relay system" evidence="15">
    <location>
        <position position="529"/>
    </location>
</feature>
<evidence type="ECO:0000313" key="18">
    <source>
        <dbReference type="EMBL" id="KAJ7033466.1"/>
    </source>
</evidence>
<dbReference type="PANTHER" id="PTHR14218">
    <property type="entry name" value="PROTEASE S8 TRIPEPTIDYL PEPTIDASE I CLN2"/>
    <property type="match status" value="1"/>
</dbReference>
<dbReference type="Gene3D" id="3.40.50.200">
    <property type="entry name" value="Peptidase S8/S53 domain"/>
    <property type="match status" value="1"/>
</dbReference>
<feature type="active site" description="Charge relay system" evidence="15">
    <location>
        <position position="313"/>
    </location>
</feature>
<evidence type="ECO:0000256" key="6">
    <source>
        <dbReference type="ARBA" id="ARBA00022670"/>
    </source>
</evidence>
<keyword evidence="8 16" id="KW-0732">Signal</keyword>
<feature type="binding site" evidence="15">
    <location>
        <position position="592"/>
    </location>
    <ligand>
        <name>Ca(2+)</name>
        <dbReference type="ChEBI" id="CHEBI:29108"/>
    </ligand>
</feature>
<dbReference type="Pfam" id="PF00082">
    <property type="entry name" value="Peptidase_S8"/>
    <property type="match status" value="1"/>
</dbReference>
<gene>
    <name evidence="18" type="ORF">C8F04DRAFT_1234859</name>
</gene>
<dbReference type="Proteomes" id="UP001218188">
    <property type="component" value="Unassembled WGS sequence"/>
</dbReference>
<evidence type="ECO:0000259" key="17">
    <source>
        <dbReference type="PROSITE" id="PS51695"/>
    </source>
</evidence>
<comment type="caution">
    <text evidence="18">The sequence shown here is derived from an EMBL/GenBank/DDBJ whole genome shotgun (WGS) entry which is preliminary data.</text>
</comment>
<keyword evidence="9 15" id="KW-0378">Hydrolase</keyword>
<keyword evidence="13" id="KW-0865">Zymogen</keyword>
<dbReference type="InterPro" id="IPR000209">
    <property type="entry name" value="Peptidase_S8/S53_dom"/>
</dbReference>
<name>A0AAD6SSX4_9AGAR</name>
<keyword evidence="14" id="KW-0325">Glycoprotein</keyword>
<dbReference type="InterPro" id="IPR050819">
    <property type="entry name" value="Tripeptidyl-peptidase_I"/>
</dbReference>
<dbReference type="AlphaFoldDB" id="A0AAD6SSX4"/>
<keyword evidence="5" id="KW-0964">Secreted</keyword>
<evidence type="ECO:0000256" key="15">
    <source>
        <dbReference type="PROSITE-ProRule" id="PRU01032"/>
    </source>
</evidence>